<reference evidence="1" key="1">
    <citation type="submission" date="2020-06" db="EMBL/GenBank/DDBJ databases">
        <title>WGS assembly of Ceratodon purpureus strain R40.</title>
        <authorList>
            <person name="Carey S.B."/>
            <person name="Jenkins J."/>
            <person name="Shu S."/>
            <person name="Lovell J.T."/>
            <person name="Sreedasyam A."/>
            <person name="Maumus F."/>
            <person name="Tiley G.P."/>
            <person name="Fernandez-Pozo N."/>
            <person name="Barry K."/>
            <person name="Chen C."/>
            <person name="Wang M."/>
            <person name="Lipzen A."/>
            <person name="Daum C."/>
            <person name="Saski C.A."/>
            <person name="Payton A.C."/>
            <person name="Mcbreen J.C."/>
            <person name="Conrad R.E."/>
            <person name="Kollar L.M."/>
            <person name="Olsson S."/>
            <person name="Huttunen S."/>
            <person name="Landis J.B."/>
            <person name="Wickett N.J."/>
            <person name="Johnson M.G."/>
            <person name="Rensing S.A."/>
            <person name="Grimwood J."/>
            <person name="Schmutz J."/>
            <person name="Mcdaniel S.F."/>
        </authorList>
    </citation>
    <scope>NUCLEOTIDE SEQUENCE</scope>
    <source>
        <strain evidence="1">R40</strain>
    </source>
</reference>
<sequence>MWVDLEQLVPAVTELVIVELLYLQYTDPRQPIHLYINSTGASRADGETVYHLLDYKWFLILVYNIHRICEVIMIWGICCIFSLARSAFTTGVFCIVIV</sequence>
<organism evidence="1 2">
    <name type="scientific">Ceratodon purpureus</name>
    <name type="common">Fire moss</name>
    <name type="synonym">Dicranum purpureum</name>
    <dbReference type="NCBI Taxonomy" id="3225"/>
    <lineage>
        <taxon>Eukaryota</taxon>
        <taxon>Viridiplantae</taxon>
        <taxon>Streptophyta</taxon>
        <taxon>Embryophyta</taxon>
        <taxon>Bryophyta</taxon>
        <taxon>Bryophytina</taxon>
        <taxon>Bryopsida</taxon>
        <taxon>Dicranidae</taxon>
        <taxon>Pseudoditrichales</taxon>
        <taxon>Ditrichaceae</taxon>
        <taxon>Ceratodon</taxon>
    </lineage>
</organism>
<proteinExistence type="predicted"/>
<evidence type="ECO:0008006" key="3">
    <source>
        <dbReference type="Google" id="ProtNLM"/>
    </source>
</evidence>
<protein>
    <recommendedName>
        <fullName evidence="3">ATP-dependent Clp protease proteolytic subunit</fullName>
    </recommendedName>
</protein>
<accession>A0A8T0HUZ7</accession>
<dbReference type="Gene3D" id="3.90.226.10">
    <property type="entry name" value="2-enoyl-CoA Hydratase, Chain A, domain 1"/>
    <property type="match status" value="1"/>
</dbReference>
<keyword evidence="2" id="KW-1185">Reference proteome</keyword>
<gene>
    <name evidence="1" type="ORF">KC19_VG270200</name>
</gene>
<dbReference type="SUPFAM" id="SSF52096">
    <property type="entry name" value="ClpP/crotonase"/>
    <property type="match status" value="1"/>
</dbReference>
<dbReference type="Pfam" id="PF00574">
    <property type="entry name" value="CLP_protease"/>
    <property type="match status" value="1"/>
</dbReference>
<dbReference type="InterPro" id="IPR029045">
    <property type="entry name" value="ClpP/crotonase-like_dom_sf"/>
</dbReference>
<dbReference type="AlphaFoldDB" id="A0A8T0HUZ7"/>
<dbReference type="InterPro" id="IPR023562">
    <property type="entry name" value="ClpP/TepA"/>
</dbReference>
<evidence type="ECO:0000313" key="1">
    <source>
        <dbReference type="EMBL" id="KAG0574541.1"/>
    </source>
</evidence>
<dbReference type="Proteomes" id="UP000822688">
    <property type="component" value="Chromosome V"/>
</dbReference>
<evidence type="ECO:0000313" key="2">
    <source>
        <dbReference type="Proteomes" id="UP000822688"/>
    </source>
</evidence>
<comment type="caution">
    <text evidence="1">The sequence shown here is derived from an EMBL/GenBank/DDBJ whole genome shotgun (WGS) entry which is preliminary data.</text>
</comment>
<name>A0A8T0HUZ7_CERPU</name>
<dbReference type="EMBL" id="CM026426">
    <property type="protein sequence ID" value="KAG0574541.1"/>
    <property type="molecule type" value="Genomic_DNA"/>
</dbReference>